<dbReference type="Pfam" id="PF03372">
    <property type="entry name" value="Exo_endo_phos"/>
    <property type="match status" value="1"/>
</dbReference>
<keyword evidence="1" id="KW-0732">Signal</keyword>
<keyword evidence="3" id="KW-0378">Hydrolase</keyword>
<dbReference type="PANTHER" id="PTHR14859:SF15">
    <property type="entry name" value="ENDONUCLEASE_EXONUCLEASE_PHOSPHATASE DOMAIN-CONTAINING PROTEIN"/>
    <property type="match status" value="1"/>
</dbReference>
<dbReference type="GO" id="GO:0006506">
    <property type="term" value="P:GPI anchor biosynthetic process"/>
    <property type="evidence" value="ECO:0007669"/>
    <property type="project" value="TreeGrafter"/>
</dbReference>
<gene>
    <name evidence="3" type="ORF">BJ970_005147</name>
</gene>
<dbReference type="PANTHER" id="PTHR14859">
    <property type="entry name" value="CALCOFLUOR WHITE HYPERSENSITIVE PROTEIN PRECURSOR"/>
    <property type="match status" value="1"/>
</dbReference>
<dbReference type="InterPro" id="IPR051916">
    <property type="entry name" value="GPI-anchor_lipid_remodeler"/>
</dbReference>
<dbReference type="InterPro" id="IPR036691">
    <property type="entry name" value="Endo/exonu/phosph_ase_sf"/>
</dbReference>
<evidence type="ECO:0000313" key="4">
    <source>
        <dbReference type="Proteomes" id="UP000584374"/>
    </source>
</evidence>
<dbReference type="Gene3D" id="3.60.10.10">
    <property type="entry name" value="Endonuclease/exonuclease/phosphatase"/>
    <property type="match status" value="1"/>
</dbReference>
<dbReference type="InterPro" id="IPR005135">
    <property type="entry name" value="Endo/exonuclease/phosphatase"/>
</dbReference>
<accession>A0A840QJ49</accession>
<evidence type="ECO:0000256" key="1">
    <source>
        <dbReference type="SAM" id="SignalP"/>
    </source>
</evidence>
<comment type="caution">
    <text evidence="3">The sequence shown here is derived from an EMBL/GenBank/DDBJ whole genome shotgun (WGS) entry which is preliminary data.</text>
</comment>
<dbReference type="Proteomes" id="UP000584374">
    <property type="component" value="Unassembled WGS sequence"/>
</dbReference>
<feature type="signal peptide" evidence="1">
    <location>
        <begin position="1"/>
        <end position="27"/>
    </location>
</feature>
<dbReference type="GO" id="GO:0004519">
    <property type="term" value="F:endonuclease activity"/>
    <property type="evidence" value="ECO:0007669"/>
    <property type="project" value="UniProtKB-KW"/>
</dbReference>
<dbReference type="RefSeq" id="WP_312864404.1">
    <property type="nucleotide sequence ID" value="NZ_JACHIW010000001.1"/>
</dbReference>
<name>A0A840QJ49_9PSEU</name>
<evidence type="ECO:0000259" key="2">
    <source>
        <dbReference type="Pfam" id="PF03372"/>
    </source>
</evidence>
<dbReference type="EMBL" id="JACHIW010000001">
    <property type="protein sequence ID" value="MBB5157613.1"/>
    <property type="molecule type" value="Genomic_DNA"/>
</dbReference>
<dbReference type="GO" id="GO:0016020">
    <property type="term" value="C:membrane"/>
    <property type="evidence" value="ECO:0007669"/>
    <property type="project" value="GOC"/>
</dbReference>
<organism evidence="3 4">
    <name type="scientific">Saccharopolyspora phatthalungensis</name>
    <dbReference type="NCBI Taxonomy" id="664693"/>
    <lineage>
        <taxon>Bacteria</taxon>
        <taxon>Bacillati</taxon>
        <taxon>Actinomycetota</taxon>
        <taxon>Actinomycetes</taxon>
        <taxon>Pseudonocardiales</taxon>
        <taxon>Pseudonocardiaceae</taxon>
        <taxon>Saccharopolyspora</taxon>
    </lineage>
</organism>
<feature type="chain" id="PRO_5032621421" evidence="1">
    <location>
        <begin position="28"/>
        <end position="281"/>
    </location>
</feature>
<reference evidence="3 4" key="1">
    <citation type="submission" date="2020-08" db="EMBL/GenBank/DDBJ databases">
        <title>Sequencing the genomes of 1000 actinobacteria strains.</title>
        <authorList>
            <person name="Klenk H.-P."/>
        </authorList>
    </citation>
    <scope>NUCLEOTIDE SEQUENCE [LARGE SCALE GENOMIC DNA]</scope>
    <source>
        <strain evidence="3 4">DSM 45584</strain>
    </source>
</reference>
<sequence length="281" mass="30175">MNASRRARVAIALVVALIALPTHGAQAAPGKDLDVLDFNIHAGIGADGRLDLARTAAAISGTGADLVGLQEVDVHWSARSGYADQVAQLSRMTGMHAFFAPIYDLDPEPGHAERRQYGVAMLSRFPIIYSENHRITRLSTMDPDPAPKPTPGFAEIVVATPGGPTHAYVTHLDYRPDPAVRRTQVDETIRILNQDRRDSRQLLLGDFNAEPGAPELAPLLARMRDGWATANGPDGGQTYPASAPRSRIDYVTSAGKLRAIRAEVPDSQASDHLPVLVTVTG</sequence>
<proteinExistence type="predicted"/>
<keyword evidence="3" id="KW-0540">Nuclease</keyword>
<feature type="domain" description="Endonuclease/exonuclease/phosphatase" evidence="2">
    <location>
        <begin position="38"/>
        <end position="272"/>
    </location>
</feature>
<dbReference type="GO" id="GO:0004527">
    <property type="term" value="F:exonuclease activity"/>
    <property type="evidence" value="ECO:0007669"/>
    <property type="project" value="UniProtKB-KW"/>
</dbReference>
<dbReference type="SUPFAM" id="SSF56219">
    <property type="entry name" value="DNase I-like"/>
    <property type="match status" value="1"/>
</dbReference>
<evidence type="ECO:0000313" key="3">
    <source>
        <dbReference type="EMBL" id="MBB5157613.1"/>
    </source>
</evidence>
<keyword evidence="4" id="KW-1185">Reference proteome</keyword>
<dbReference type="AlphaFoldDB" id="A0A840QJ49"/>
<protein>
    <submittedName>
        <fullName evidence="3">Endonuclease/exonuclease/phosphatase family metal-dependent hydrolase</fullName>
    </submittedName>
</protein>
<keyword evidence="3" id="KW-0255">Endonuclease</keyword>
<keyword evidence="3" id="KW-0269">Exonuclease</keyword>